<dbReference type="InterPro" id="IPR017972">
    <property type="entry name" value="Cyt_P450_CS"/>
</dbReference>
<keyword evidence="9 14" id="KW-0560">Oxidoreductase</keyword>
<evidence type="ECO:0000256" key="5">
    <source>
        <dbReference type="ARBA" id="ARBA00022617"/>
    </source>
</evidence>
<keyword evidence="6" id="KW-0812">Transmembrane</keyword>
<sequence length="417" mass="47158">MLYDLIGMWWAMSSTPYGERWRDMRRAFHQDFNNESVKQFREVETKACHELLRRLVSRPENFREDIRHMAGRIILRAAYGINIESENDRYVQIAEHSLQALCATTNAGSYLVDSLPILKYLPKWFPGAKFKREADVWKPSVYAMLNEPFNFVKSRLVDGHAQECAATSLLEGMVKKSKDPRYMEDVVKNTLGSMYAGGADTTVSALGTFVLAMTLHPEVQAKAQKELDDVIGPDRLPEYSDRDSLPYIDAIVNEILRWKPVVPLDIPHQLTADDVYNGFFLPKGSIIVGNSWAILHDEEAYPNPSTFDPDRFIKEGKLNKDVQDPAVAAFGFGRRVCPGKNLAKDSLWITIASILAAFTIEKAKDEMGRPIVPTEEYEPGLVSYPKPFKCSIRPRTTEYQDLIVATGLEELVGCTVI</sequence>
<dbReference type="Proteomes" id="UP001385951">
    <property type="component" value="Unassembled WGS sequence"/>
</dbReference>
<keyword evidence="7 13" id="KW-0479">Metal-binding</keyword>
<evidence type="ECO:0000256" key="3">
    <source>
        <dbReference type="ARBA" id="ARBA00005179"/>
    </source>
</evidence>
<evidence type="ECO:0000313" key="15">
    <source>
        <dbReference type="EMBL" id="KAK7687283.1"/>
    </source>
</evidence>
<evidence type="ECO:0000256" key="1">
    <source>
        <dbReference type="ARBA" id="ARBA00001971"/>
    </source>
</evidence>
<proteinExistence type="inferred from homology"/>
<dbReference type="InterPro" id="IPR001128">
    <property type="entry name" value="Cyt_P450"/>
</dbReference>
<comment type="similarity">
    <text evidence="4 14">Belongs to the cytochrome P450 family.</text>
</comment>
<dbReference type="EMBL" id="JASBNA010000014">
    <property type="protein sequence ID" value="KAK7687283.1"/>
    <property type="molecule type" value="Genomic_DNA"/>
</dbReference>
<evidence type="ECO:0000313" key="16">
    <source>
        <dbReference type="Proteomes" id="UP001385951"/>
    </source>
</evidence>
<dbReference type="CDD" id="cd11065">
    <property type="entry name" value="CYP64-like"/>
    <property type="match status" value="1"/>
</dbReference>
<evidence type="ECO:0000256" key="9">
    <source>
        <dbReference type="ARBA" id="ARBA00023002"/>
    </source>
</evidence>
<dbReference type="SUPFAM" id="SSF48264">
    <property type="entry name" value="Cytochrome P450"/>
    <property type="match status" value="1"/>
</dbReference>
<dbReference type="PRINTS" id="PR00463">
    <property type="entry name" value="EP450I"/>
</dbReference>
<keyword evidence="5 13" id="KW-0349">Heme</keyword>
<evidence type="ECO:0000256" key="6">
    <source>
        <dbReference type="ARBA" id="ARBA00022692"/>
    </source>
</evidence>
<dbReference type="PROSITE" id="PS00086">
    <property type="entry name" value="CYTOCHROME_P450"/>
    <property type="match status" value="1"/>
</dbReference>
<dbReference type="InterPro" id="IPR036396">
    <property type="entry name" value="Cyt_P450_sf"/>
</dbReference>
<dbReference type="GO" id="GO:0005506">
    <property type="term" value="F:iron ion binding"/>
    <property type="evidence" value="ECO:0007669"/>
    <property type="project" value="InterPro"/>
</dbReference>
<evidence type="ECO:0008006" key="17">
    <source>
        <dbReference type="Google" id="ProtNLM"/>
    </source>
</evidence>
<dbReference type="PRINTS" id="PR00385">
    <property type="entry name" value="P450"/>
</dbReference>
<accession>A0AAW0G1S6</accession>
<evidence type="ECO:0000256" key="4">
    <source>
        <dbReference type="ARBA" id="ARBA00010617"/>
    </source>
</evidence>
<dbReference type="Pfam" id="PF00067">
    <property type="entry name" value="p450"/>
    <property type="match status" value="1"/>
</dbReference>
<feature type="binding site" description="axial binding residue" evidence="13">
    <location>
        <position position="337"/>
    </location>
    <ligand>
        <name>heme</name>
        <dbReference type="ChEBI" id="CHEBI:30413"/>
    </ligand>
    <ligandPart>
        <name>Fe</name>
        <dbReference type="ChEBI" id="CHEBI:18248"/>
    </ligandPart>
</feature>
<dbReference type="PANTHER" id="PTHR46300">
    <property type="entry name" value="P450, PUTATIVE (EUROFUNG)-RELATED-RELATED"/>
    <property type="match status" value="1"/>
</dbReference>
<keyword evidence="10 13" id="KW-0408">Iron</keyword>
<keyword evidence="12" id="KW-0472">Membrane</keyword>
<dbReference type="GO" id="GO:0020037">
    <property type="term" value="F:heme binding"/>
    <property type="evidence" value="ECO:0007669"/>
    <property type="project" value="InterPro"/>
</dbReference>
<reference evidence="15 16" key="1">
    <citation type="submission" date="2022-09" db="EMBL/GenBank/DDBJ databases">
        <authorList>
            <person name="Palmer J.M."/>
        </authorList>
    </citation>
    <scope>NUCLEOTIDE SEQUENCE [LARGE SCALE GENOMIC DNA]</scope>
    <source>
        <strain evidence="15 16">DSM 7382</strain>
    </source>
</reference>
<evidence type="ECO:0000256" key="10">
    <source>
        <dbReference type="ARBA" id="ARBA00023004"/>
    </source>
</evidence>
<comment type="pathway">
    <text evidence="3">Secondary metabolite biosynthesis.</text>
</comment>
<protein>
    <recommendedName>
        <fullName evidence="17">Cytochrome P450</fullName>
    </recommendedName>
</protein>
<gene>
    <name evidence="15" type="ORF">QCA50_009788</name>
</gene>
<dbReference type="InterPro" id="IPR002401">
    <property type="entry name" value="Cyt_P450_E_grp-I"/>
</dbReference>
<comment type="subcellular location">
    <subcellularLocation>
        <location evidence="2">Membrane</location>
        <topology evidence="2">Single-pass membrane protein</topology>
    </subcellularLocation>
</comment>
<evidence type="ECO:0000256" key="13">
    <source>
        <dbReference type="PIRSR" id="PIRSR602401-1"/>
    </source>
</evidence>
<keyword evidence="8" id="KW-1133">Transmembrane helix</keyword>
<dbReference type="Gene3D" id="1.10.630.10">
    <property type="entry name" value="Cytochrome P450"/>
    <property type="match status" value="1"/>
</dbReference>
<comment type="caution">
    <text evidence="15">The sequence shown here is derived from an EMBL/GenBank/DDBJ whole genome shotgun (WGS) entry which is preliminary data.</text>
</comment>
<dbReference type="AlphaFoldDB" id="A0AAW0G1S6"/>
<dbReference type="GO" id="GO:0016020">
    <property type="term" value="C:membrane"/>
    <property type="evidence" value="ECO:0007669"/>
    <property type="project" value="UniProtKB-SubCell"/>
</dbReference>
<comment type="cofactor">
    <cofactor evidence="1 13">
        <name>heme</name>
        <dbReference type="ChEBI" id="CHEBI:30413"/>
    </cofactor>
</comment>
<name>A0AAW0G1S6_9APHY</name>
<evidence type="ECO:0000256" key="2">
    <source>
        <dbReference type="ARBA" id="ARBA00004167"/>
    </source>
</evidence>
<dbReference type="InterPro" id="IPR050364">
    <property type="entry name" value="Cytochrome_P450_fung"/>
</dbReference>
<evidence type="ECO:0000256" key="12">
    <source>
        <dbReference type="ARBA" id="ARBA00023136"/>
    </source>
</evidence>
<organism evidence="15 16">
    <name type="scientific">Cerrena zonata</name>
    <dbReference type="NCBI Taxonomy" id="2478898"/>
    <lineage>
        <taxon>Eukaryota</taxon>
        <taxon>Fungi</taxon>
        <taxon>Dikarya</taxon>
        <taxon>Basidiomycota</taxon>
        <taxon>Agaricomycotina</taxon>
        <taxon>Agaricomycetes</taxon>
        <taxon>Polyporales</taxon>
        <taxon>Cerrenaceae</taxon>
        <taxon>Cerrena</taxon>
    </lineage>
</organism>
<evidence type="ECO:0000256" key="7">
    <source>
        <dbReference type="ARBA" id="ARBA00022723"/>
    </source>
</evidence>
<evidence type="ECO:0000256" key="14">
    <source>
        <dbReference type="RuleBase" id="RU000461"/>
    </source>
</evidence>
<keyword evidence="11 14" id="KW-0503">Monooxygenase</keyword>
<evidence type="ECO:0000256" key="8">
    <source>
        <dbReference type="ARBA" id="ARBA00022989"/>
    </source>
</evidence>
<dbReference type="GO" id="GO:0016705">
    <property type="term" value="F:oxidoreductase activity, acting on paired donors, with incorporation or reduction of molecular oxygen"/>
    <property type="evidence" value="ECO:0007669"/>
    <property type="project" value="InterPro"/>
</dbReference>
<dbReference type="PANTHER" id="PTHR46300:SF7">
    <property type="entry name" value="P450, PUTATIVE (EUROFUNG)-RELATED"/>
    <property type="match status" value="1"/>
</dbReference>
<keyword evidence="16" id="KW-1185">Reference proteome</keyword>
<evidence type="ECO:0000256" key="11">
    <source>
        <dbReference type="ARBA" id="ARBA00023033"/>
    </source>
</evidence>
<dbReference type="GO" id="GO:0004497">
    <property type="term" value="F:monooxygenase activity"/>
    <property type="evidence" value="ECO:0007669"/>
    <property type="project" value="UniProtKB-KW"/>
</dbReference>